<evidence type="ECO:0000313" key="2">
    <source>
        <dbReference type="Proteomes" id="UP000186817"/>
    </source>
</evidence>
<name>A0A1Q9DMN5_SYMMI</name>
<reference evidence="1 2" key="1">
    <citation type="submission" date="2016-02" db="EMBL/GenBank/DDBJ databases">
        <title>Genome analysis of coral dinoflagellate symbionts highlights evolutionary adaptations to a symbiotic lifestyle.</title>
        <authorList>
            <person name="Aranda M."/>
            <person name="Li Y."/>
            <person name="Liew Y.J."/>
            <person name="Baumgarten S."/>
            <person name="Simakov O."/>
            <person name="Wilson M."/>
            <person name="Piel J."/>
            <person name="Ashoor H."/>
            <person name="Bougouffa S."/>
            <person name="Bajic V.B."/>
            <person name="Ryu T."/>
            <person name="Ravasi T."/>
            <person name="Bayer T."/>
            <person name="Micklem G."/>
            <person name="Kim H."/>
            <person name="Bhak J."/>
            <person name="Lajeunesse T.C."/>
            <person name="Voolstra C.R."/>
        </authorList>
    </citation>
    <scope>NUCLEOTIDE SEQUENCE [LARGE SCALE GENOMIC DNA]</scope>
    <source>
        <strain evidence="1 2">CCMP2467</strain>
    </source>
</reference>
<dbReference type="OrthoDB" id="417781at2759"/>
<gene>
    <name evidence="1" type="ORF">AK812_SmicGene21320</name>
</gene>
<dbReference type="EMBL" id="LSRX01000467">
    <property type="protein sequence ID" value="OLP96444.1"/>
    <property type="molecule type" value="Genomic_DNA"/>
</dbReference>
<dbReference type="Proteomes" id="UP000186817">
    <property type="component" value="Unassembled WGS sequence"/>
</dbReference>
<sequence>MLYRDGWLDVVRSLDHDHAVRQLSDLRCALFSSLPDRSSSLHPLWDYASLSSAVQDATACCQMLQDEVQDVPVGLIPFVSAVASATRSVVKEWISKCSVASKNFRKRPRVGKSCHRMQNMRVAAAQSGPAAQRAQPKIQPIGSIKGFVLNFGLSGGMNPSGDVIATNTWWCAASYLQSLGAQWGFTPGCRRPAGVDIQLLLPDFPFIVDGHASTGFDSIALWYTPALSRAIQWLPQVSTTMRTCWVSLCDAEVWSCVYIPPSSSGVSREQVVATYFEEWDAIKARLQRQCRGNDSSPLIRGCGDLNMQDDIRDTFESAMRSRDLVWVSDPEKSTHIKGGVLDYVWAERNATVPGLTLHDGSACRSSGCENPACGDLGSLLGSQDLDHFPFTFNALMRRHAPSPSFKERFVKDLDAWTIAVCVLIDPLFHDLHLDISSACQCPASWKIAGTRVCRRFLNTAAAVWETLLTLVGYASGLVLLRPLDRKPQAPPPVREAFQNLLQACSEHAKLPSSLITLTQVEIKRSEFRRVVSSHKRVLHDCRLRTYVDLCQRQSSSAESFLARCLRRPSLGLPDYMVSANDLVITGPDLLEGACEYIRGFQRVPETADPDAALDALRCRMREQHWAQICVPDFITDESLERACGCIDVRAECRGLPYAALLAEAPHMRALVLALHSLAFMLGIVPRLWTTQDLYHARKPKRDPQAFSSYRILGLNSAQGRLLEELWMQSEPHLWQHVGALQEGRSESLIVVASDLAASSLRKSLRLPFGLVFTDRREAFDTQWRTPILENLQQVISCPASWLIADELLQSTRMSIVKGGSRSACFSIGVGTIEGRKLSPLQFCIAQANLGKLADARMTGIGLNPPMEAVSAFHAFADGSADGYYDTDSATMLYSMVCDALMSWPQAMRSAPNDSVRLLLLDMASSIRRGLRSFVDDTRVPVASLGHATAAIQVLSEAASTDQYVYKVPFFDKQINAMQASWFRKILGCKSAPRVVLMHELGTLDRLSAVAWSRAIMVRRRARIDARYKAENEILVLAESEPSSWSAAVVRKEQELGLPMLDFDGSDGSAKQTKAKLCHHASTVVLPAMRAREQTTWHSSARNLEHWQSYSGSHWTVHQLAMFGIGIRDAQAWSQLKLQGYFSHTACGPIAPCRFCAKECLEVLEHLFFECDVAMHFMQHVPAWVDHATRYAVGANLSDPRDVILWLAAVGSLLKHLNKPRPRLVPVRTGEDFVQLRHGSVAEGINVFADPYQPAISTCIPRCRYGRARDVARLRPAGPTGVCEEFVQSRGWFHSGSSRNVVMGEREQAEEGGGFGVPAAVNLKDDQAGPPAAVELGIGLPAFASASCAHSKAWLGLCAGVRSAIPKTVLTSVASTASWAPCQSGKPRPPEA</sequence>
<accession>A0A1Q9DMN5</accession>
<comment type="caution">
    <text evidence="1">The sequence shown here is derived from an EMBL/GenBank/DDBJ whole genome shotgun (WGS) entry which is preliminary data.</text>
</comment>
<proteinExistence type="predicted"/>
<keyword evidence="2" id="KW-1185">Reference proteome</keyword>
<protein>
    <submittedName>
        <fullName evidence="1">Uncharacterized protein</fullName>
    </submittedName>
</protein>
<organism evidence="1 2">
    <name type="scientific">Symbiodinium microadriaticum</name>
    <name type="common">Dinoflagellate</name>
    <name type="synonym">Zooxanthella microadriatica</name>
    <dbReference type="NCBI Taxonomy" id="2951"/>
    <lineage>
        <taxon>Eukaryota</taxon>
        <taxon>Sar</taxon>
        <taxon>Alveolata</taxon>
        <taxon>Dinophyceae</taxon>
        <taxon>Suessiales</taxon>
        <taxon>Symbiodiniaceae</taxon>
        <taxon>Symbiodinium</taxon>
    </lineage>
</organism>
<evidence type="ECO:0000313" key="1">
    <source>
        <dbReference type="EMBL" id="OLP96444.1"/>
    </source>
</evidence>